<evidence type="ECO:0000256" key="1">
    <source>
        <dbReference type="SAM" id="SignalP"/>
    </source>
</evidence>
<protein>
    <submittedName>
        <fullName evidence="2">Uncharacterized protein</fullName>
    </submittedName>
</protein>
<evidence type="ECO:0000313" key="2">
    <source>
        <dbReference type="EMBL" id="MEY2344763.1"/>
    </source>
</evidence>
<reference evidence="2" key="1">
    <citation type="submission" date="2021-05" db="EMBL/GenBank/DDBJ databases">
        <title>First report of NDM-5 and VEB-6 producing Proteus mirabilis isolated from blood of a sepsis patient in Kolkata, India.</title>
        <authorList>
            <person name="Halder G."/>
            <person name="Chaudhuri B."/>
            <person name="Dutta S."/>
        </authorList>
    </citation>
    <scope>NUCLEOTIDE SEQUENCE [LARGE SCALE GENOMIC DNA]</scope>
    <source>
        <strain evidence="2">7049</strain>
    </source>
</reference>
<keyword evidence="1" id="KW-0732">Signal</keyword>
<sequence length="47" mass="5181">MPNNLKLFSLLVIVALFAVSSAINENDESNVMKKNILCLLNIPVISH</sequence>
<accession>A0ABD5LYN2</accession>
<feature type="chain" id="PRO_5044882376" evidence="1">
    <location>
        <begin position="25"/>
        <end position="47"/>
    </location>
</feature>
<dbReference type="AlphaFoldDB" id="A0ABD5LYN2"/>
<organism evidence="2">
    <name type="scientific">Proteus mirabilis</name>
    <dbReference type="NCBI Taxonomy" id="584"/>
    <lineage>
        <taxon>Bacteria</taxon>
        <taxon>Pseudomonadati</taxon>
        <taxon>Pseudomonadota</taxon>
        <taxon>Gammaproteobacteria</taxon>
        <taxon>Enterobacterales</taxon>
        <taxon>Morganellaceae</taxon>
        <taxon>Proteus</taxon>
    </lineage>
</organism>
<dbReference type="EMBL" id="JADQCH020000002">
    <property type="protein sequence ID" value="MEY2344763.1"/>
    <property type="molecule type" value="Genomic_DNA"/>
</dbReference>
<proteinExistence type="predicted"/>
<gene>
    <name evidence="2" type="ORF">I3679_014590</name>
</gene>
<feature type="signal peptide" evidence="1">
    <location>
        <begin position="1"/>
        <end position="24"/>
    </location>
</feature>
<comment type="caution">
    <text evidence="2">The sequence shown here is derived from an EMBL/GenBank/DDBJ whole genome shotgun (WGS) entry which is preliminary data.</text>
</comment>
<name>A0ABD5LYN2_PROMI</name>